<proteinExistence type="predicted"/>
<comment type="caution">
    <text evidence="1">The sequence shown here is derived from an EMBL/GenBank/DDBJ whole genome shotgun (WGS) entry which is preliminary data.</text>
</comment>
<dbReference type="Proteomes" id="UP000293465">
    <property type="component" value="Unassembled WGS sequence"/>
</dbReference>
<gene>
    <name evidence="1" type="ORF">ERW49_18720</name>
</gene>
<dbReference type="RefSeq" id="WP_130088377.1">
    <property type="nucleotide sequence ID" value="NZ_SEZJ01000030.1"/>
</dbReference>
<organism evidence="1 2">
    <name type="scientific">Aliivibrio finisterrensis</name>
    <dbReference type="NCBI Taxonomy" id="511998"/>
    <lineage>
        <taxon>Bacteria</taxon>
        <taxon>Pseudomonadati</taxon>
        <taxon>Pseudomonadota</taxon>
        <taxon>Gammaproteobacteria</taxon>
        <taxon>Vibrionales</taxon>
        <taxon>Vibrionaceae</taxon>
        <taxon>Aliivibrio</taxon>
    </lineage>
</organism>
<dbReference type="EMBL" id="SEZJ01000030">
    <property type="protein sequence ID" value="RYU41313.1"/>
    <property type="molecule type" value="Genomic_DNA"/>
</dbReference>
<name>A0A4Q5K8L1_9GAMM</name>
<protein>
    <submittedName>
        <fullName evidence="1">Uncharacterized protein</fullName>
    </submittedName>
</protein>
<evidence type="ECO:0000313" key="1">
    <source>
        <dbReference type="EMBL" id="RYU41313.1"/>
    </source>
</evidence>
<accession>A0A4Q5K8L1</accession>
<dbReference type="AlphaFoldDB" id="A0A4Q5K8L1"/>
<sequence length="125" mass="14051">MSNIEKLKSLLAPAIFVLKQEHQHEVMQLVNSLADDSERLDHAEHLLCEVGNVISSTLSKAAVSLLNADDMQIDSNDVINLNASKESINHYFKQPFQEVPLHDECTCHLYEDSILVINPAIRCIQ</sequence>
<dbReference type="GeneID" id="56277098"/>
<evidence type="ECO:0000313" key="2">
    <source>
        <dbReference type="Proteomes" id="UP000293465"/>
    </source>
</evidence>
<reference evidence="1 2" key="1">
    <citation type="submission" date="2019-02" db="EMBL/GenBank/DDBJ databases">
        <title>Genome sequences of Aliivibrio finisterrensis strains from farmed Atlantic salmon.</title>
        <authorList>
            <person name="Bowman J.P."/>
        </authorList>
    </citation>
    <scope>NUCLEOTIDE SEQUENCE [LARGE SCALE GENOMIC DNA]</scope>
    <source>
        <strain evidence="1 2">A32</strain>
    </source>
</reference>